<dbReference type="PANTHER" id="PTHR42756">
    <property type="entry name" value="TRANSCRIPTIONAL REGULATOR, MARR"/>
    <property type="match status" value="1"/>
</dbReference>
<dbReference type="PRINTS" id="PR00598">
    <property type="entry name" value="HTHMARR"/>
</dbReference>
<evidence type="ECO:0000256" key="3">
    <source>
        <dbReference type="ARBA" id="ARBA00023163"/>
    </source>
</evidence>
<dbReference type="PROSITE" id="PS50995">
    <property type="entry name" value="HTH_MARR_2"/>
    <property type="match status" value="1"/>
</dbReference>
<keyword evidence="1" id="KW-0805">Transcription regulation</keyword>
<keyword evidence="3" id="KW-0804">Transcription</keyword>
<proteinExistence type="predicted"/>
<dbReference type="Gene3D" id="1.10.10.10">
    <property type="entry name" value="Winged helix-like DNA-binding domain superfamily/Winged helix DNA-binding domain"/>
    <property type="match status" value="1"/>
</dbReference>
<protein>
    <submittedName>
        <fullName evidence="5">HTH-type transcriptional regulator MhqR</fullName>
    </submittedName>
</protein>
<accession>A0A1E7WJH3</accession>
<feature type="domain" description="HTH marR-type" evidence="4">
    <location>
        <begin position="1"/>
        <end position="137"/>
    </location>
</feature>
<gene>
    <name evidence="5" type="primary">mhqR</name>
    <name evidence="5" type="ORF">DUPY_30650</name>
</gene>
<dbReference type="RefSeq" id="WP_070249248.1">
    <property type="nucleotide sequence ID" value="NZ_LROM01000090.1"/>
</dbReference>
<evidence type="ECO:0000313" key="6">
    <source>
        <dbReference type="Proteomes" id="UP000175989"/>
    </source>
</evidence>
<reference evidence="6" key="1">
    <citation type="journal article" date="2016" name="Front. Microbiol.">
        <title>Molecular Keys to the Janthinobacterium and Duganella spp. Interaction with the Plant Pathogen Fusarium graminearum.</title>
        <authorList>
            <person name="Haack F.S."/>
            <person name="Poehlein A."/>
            <person name="Kroger C."/>
            <person name="Voigt C.A."/>
            <person name="Piepenbring M."/>
            <person name="Bode H.B."/>
            <person name="Daniel R."/>
            <person name="Schafer W."/>
            <person name="Streit W.R."/>
        </authorList>
    </citation>
    <scope>NUCLEOTIDE SEQUENCE [LARGE SCALE GENOMIC DNA]</scope>
    <source>
        <strain evidence="6">T54</strain>
    </source>
</reference>
<sequence length="157" mass="17394">MGERYLKSVRLLAECMQSFERRSAEHARACGLTHAQFDIIATLGNTPGMSYKELGEKTLITKGTMTGVIERLEQKGLVERTRSDCDKRSFFVRLTDAGEAAFHTAFPAMVSMGRQMFADYSDDDYAALEKNLARLKNAVMAGADTCAPNTDPTKEII</sequence>
<dbReference type="InterPro" id="IPR023187">
    <property type="entry name" value="Tscrpt_reg_MarR-type_CS"/>
</dbReference>
<dbReference type="GO" id="GO:0003677">
    <property type="term" value="F:DNA binding"/>
    <property type="evidence" value="ECO:0007669"/>
    <property type="project" value="UniProtKB-KW"/>
</dbReference>
<organism evidence="5 6">
    <name type="scientific">Duganella phyllosphaerae</name>
    <dbReference type="NCBI Taxonomy" id="762836"/>
    <lineage>
        <taxon>Bacteria</taxon>
        <taxon>Pseudomonadati</taxon>
        <taxon>Pseudomonadota</taxon>
        <taxon>Betaproteobacteria</taxon>
        <taxon>Burkholderiales</taxon>
        <taxon>Oxalobacteraceae</taxon>
        <taxon>Telluria group</taxon>
        <taxon>Duganella</taxon>
    </lineage>
</organism>
<dbReference type="PANTHER" id="PTHR42756:SF1">
    <property type="entry name" value="TRANSCRIPTIONAL REPRESSOR OF EMRAB OPERON"/>
    <property type="match status" value="1"/>
</dbReference>
<dbReference type="EMBL" id="LROM01000090">
    <property type="protein sequence ID" value="OEZ98883.1"/>
    <property type="molecule type" value="Genomic_DNA"/>
</dbReference>
<dbReference type="PATRIC" id="fig|762836.4.peg.3156"/>
<dbReference type="SUPFAM" id="SSF46785">
    <property type="entry name" value="Winged helix' DNA-binding domain"/>
    <property type="match status" value="1"/>
</dbReference>
<evidence type="ECO:0000313" key="5">
    <source>
        <dbReference type="EMBL" id="OEZ98883.1"/>
    </source>
</evidence>
<keyword evidence="2" id="KW-0238">DNA-binding</keyword>
<dbReference type="Pfam" id="PF01047">
    <property type="entry name" value="MarR"/>
    <property type="match status" value="1"/>
</dbReference>
<dbReference type="AlphaFoldDB" id="A0A1E7WJH3"/>
<name>A0A1E7WJH3_9BURK</name>
<dbReference type="GO" id="GO:0003700">
    <property type="term" value="F:DNA-binding transcription factor activity"/>
    <property type="evidence" value="ECO:0007669"/>
    <property type="project" value="InterPro"/>
</dbReference>
<dbReference type="SMART" id="SM00347">
    <property type="entry name" value="HTH_MARR"/>
    <property type="match status" value="1"/>
</dbReference>
<evidence type="ECO:0000256" key="1">
    <source>
        <dbReference type="ARBA" id="ARBA00023015"/>
    </source>
</evidence>
<dbReference type="InterPro" id="IPR036390">
    <property type="entry name" value="WH_DNA-bd_sf"/>
</dbReference>
<dbReference type="InterPro" id="IPR000835">
    <property type="entry name" value="HTH_MarR-typ"/>
</dbReference>
<dbReference type="Proteomes" id="UP000175989">
    <property type="component" value="Unassembled WGS sequence"/>
</dbReference>
<evidence type="ECO:0000259" key="4">
    <source>
        <dbReference type="PROSITE" id="PS50995"/>
    </source>
</evidence>
<dbReference type="PROSITE" id="PS01117">
    <property type="entry name" value="HTH_MARR_1"/>
    <property type="match status" value="1"/>
</dbReference>
<dbReference type="InterPro" id="IPR036388">
    <property type="entry name" value="WH-like_DNA-bd_sf"/>
</dbReference>
<keyword evidence="6" id="KW-1185">Reference proteome</keyword>
<comment type="caution">
    <text evidence="5">The sequence shown here is derived from an EMBL/GenBank/DDBJ whole genome shotgun (WGS) entry which is preliminary data.</text>
</comment>
<evidence type="ECO:0000256" key="2">
    <source>
        <dbReference type="ARBA" id="ARBA00023125"/>
    </source>
</evidence>